<dbReference type="FunFam" id="1.10.630.10:FF:000069">
    <property type="entry name" value="Cytochrome P450, putative (Eurofung)"/>
    <property type="match status" value="1"/>
</dbReference>
<evidence type="ECO:0000256" key="4">
    <source>
        <dbReference type="ARBA" id="ARBA00022617"/>
    </source>
</evidence>
<organism evidence="15 16">
    <name type="scientific">Gomphillus americanus</name>
    <dbReference type="NCBI Taxonomy" id="1940652"/>
    <lineage>
        <taxon>Eukaryota</taxon>
        <taxon>Fungi</taxon>
        <taxon>Dikarya</taxon>
        <taxon>Ascomycota</taxon>
        <taxon>Pezizomycotina</taxon>
        <taxon>Lecanoromycetes</taxon>
        <taxon>OSLEUM clade</taxon>
        <taxon>Ostropomycetidae</taxon>
        <taxon>Ostropales</taxon>
        <taxon>Graphidaceae</taxon>
        <taxon>Gomphilloideae</taxon>
        <taxon>Gomphillus</taxon>
    </lineage>
</organism>
<feature type="transmembrane region" description="Helical" evidence="14">
    <location>
        <begin position="12"/>
        <end position="33"/>
    </location>
</feature>
<keyword evidence="4 12" id="KW-0349">Heme</keyword>
<dbReference type="PANTHER" id="PTHR24305">
    <property type="entry name" value="CYTOCHROME P450"/>
    <property type="match status" value="1"/>
</dbReference>
<dbReference type="Proteomes" id="UP000664169">
    <property type="component" value="Unassembled WGS sequence"/>
</dbReference>
<dbReference type="GO" id="GO:0004497">
    <property type="term" value="F:monooxygenase activity"/>
    <property type="evidence" value="ECO:0007669"/>
    <property type="project" value="UniProtKB-KW"/>
</dbReference>
<comment type="caution">
    <text evidence="15">The sequence shown here is derived from an EMBL/GenBank/DDBJ whole genome shotgun (WGS) entry which is preliminary data.</text>
</comment>
<dbReference type="PRINTS" id="PR00463">
    <property type="entry name" value="EP450I"/>
</dbReference>
<evidence type="ECO:0000256" key="6">
    <source>
        <dbReference type="ARBA" id="ARBA00022723"/>
    </source>
</evidence>
<evidence type="ECO:0000256" key="8">
    <source>
        <dbReference type="ARBA" id="ARBA00023002"/>
    </source>
</evidence>
<dbReference type="InterPro" id="IPR017972">
    <property type="entry name" value="Cyt_P450_CS"/>
</dbReference>
<dbReference type="SUPFAM" id="SSF48264">
    <property type="entry name" value="Cytochrome P450"/>
    <property type="match status" value="1"/>
</dbReference>
<evidence type="ECO:0000256" key="13">
    <source>
        <dbReference type="RuleBase" id="RU000461"/>
    </source>
</evidence>
<protein>
    <recommendedName>
        <fullName evidence="17">Cytochrome P450</fullName>
    </recommendedName>
</protein>
<name>A0A8H3IXX9_9LECA</name>
<keyword evidence="7 14" id="KW-1133">Transmembrane helix</keyword>
<evidence type="ECO:0000256" key="7">
    <source>
        <dbReference type="ARBA" id="ARBA00022989"/>
    </source>
</evidence>
<dbReference type="PROSITE" id="PS00086">
    <property type="entry name" value="CYTOCHROME_P450"/>
    <property type="match status" value="1"/>
</dbReference>
<dbReference type="GO" id="GO:0020037">
    <property type="term" value="F:heme binding"/>
    <property type="evidence" value="ECO:0007669"/>
    <property type="project" value="InterPro"/>
</dbReference>
<evidence type="ECO:0000256" key="2">
    <source>
        <dbReference type="ARBA" id="ARBA00004167"/>
    </source>
</evidence>
<dbReference type="AlphaFoldDB" id="A0A8H3IXX9"/>
<evidence type="ECO:0000313" key="16">
    <source>
        <dbReference type="Proteomes" id="UP000664169"/>
    </source>
</evidence>
<dbReference type="EMBL" id="CAJPDQ010000051">
    <property type="protein sequence ID" value="CAF9933035.1"/>
    <property type="molecule type" value="Genomic_DNA"/>
</dbReference>
<dbReference type="InterPro" id="IPR050121">
    <property type="entry name" value="Cytochrome_P450_monoxygenase"/>
</dbReference>
<evidence type="ECO:0000256" key="3">
    <source>
        <dbReference type="ARBA" id="ARBA00010617"/>
    </source>
</evidence>
<evidence type="ECO:0000256" key="5">
    <source>
        <dbReference type="ARBA" id="ARBA00022692"/>
    </source>
</evidence>
<evidence type="ECO:0000256" key="14">
    <source>
        <dbReference type="SAM" id="Phobius"/>
    </source>
</evidence>
<gene>
    <name evidence="15" type="ORF">GOMPHAMPRED_007129</name>
</gene>
<dbReference type="GO" id="GO:0005506">
    <property type="term" value="F:iron ion binding"/>
    <property type="evidence" value="ECO:0007669"/>
    <property type="project" value="InterPro"/>
</dbReference>
<comment type="subcellular location">
    <subcellularLocation>
        <location evidence="2">Membrane</location>
        <topology evidence="2">Single-pass membrane protein</topology>
    </subcellularLocation>
</comment>
<keyword evidence="16" id="KW-1185">Reference proteome</keyword>
<dbReference type="Gene3D" id="1.10.630.10">
    <property type="entry name" value="Cytochrome P450"/>
    <property type="match status" value="1"/>
</dbReference>
<keyword evidence="11 14" id="KW-0472">Membrane</keyword>
<evidence type="ECO:0000256" key="11">
    <source>
        <dbReference type="ARBA" id="ARBA00023136"/>
    </source>
</evidence>
<dbReference type="InterPro" id="IPR002401">
    <property type="entry name" value="Cyt_P450_E_grp-I"/>
</dbReference>
<dbReference type="PANTHER" id="PTHR24305:SF157">
    <property type="entry name" value="N-ACETYLTRYPTOPHAN 6-HYDROXYLASE IVOC-RELATED"/>
    <property type="match status" value="1"/>
</dbReference>
<dbReference type="GO" id="GO:0016020">
    <property type="term" value="C:membrane"/>
    <property type="evidence" value="ECO:0007669"/>
    <property type="project" value="UniProtKB-SubCell"/>
</dbReference>
<dbReference type="Pfam" id="PF00067">
    <property type="entry name" value="p450"/>
    <property type="match status" value="1"/>
</dbReference>
<comment type="similarity">
    <text evidence="3 13">Belongs to the cytochrome P450 family.</text>
</comment>
<keyword evidence="5 14" id="KW-0812">Transmembrane</keyword>
<keyword evidence="10 13" id="KW-0503">Monooxygenase</keyword>
<dbReference type="InterPro" id="IPR036396">
    <property type="entry name" value="Cyt_P450_sf"/>
</dbReference>
<comment type="cofactor">
    <cofactor evidence="1 12">
        <name>heme</name>
        <dbReference type="ChEBI" id="CHEBI:30413"/>
    </cofactor>
</comment>
<evidence type="ECO:0000313" key="15">
    <source>
        <dbReference type="EMBL" id="CAF9933035.1"/>
    </source>
</evidence>
<dbReference type="InterPro" id="IPR001128">
    <property type="entry name" value="Cyt_P450"/>
</dbReference>
<evidence type="ECO:0000256" key="1">
    <source>
        <dbReference type="ARBA" id="ARBA00001971"/>
    </source>
</evidence>
<keyword evidence="8 13" id="KW-0560">Oxidoreductase</keyword>
<accession>A0A8H3IXX9</accession>
<sequence length="510" mass="58639">MLSISVADVPLPYIILAGVVFYVVGLGIYRLYVSPLASIPGPKLAALTQWYETYYEMCTTPTGQFMFHYRELHKKYGPIIRISPHEVHIQDSQFFHVFYSNTKPWDKPRYLQHRFSNDNGLFPTPSHEIHKHRRAALNPFFSKRRIFDFSPVMQAQMNRLCDRLNHEYRGTNKVLRLDWMFACYVADTVVGYCFENKYSWLEAPDFRCDFAEAMNSLLENVHLVTQFPWVARILNAMPKDILAKLNPDMQIVNDFNKEMRRQIVSILDNQHSYMKESKSQTVFRALLESNLPPQELSPLRLQNEATTIIGAGVETTRWALTVGSFHIINNPEILGKLRAELEAAIPDPQSMPSLERLEKLPYLDACVQECCRLSYGTAQRGHRTSEHITLQYGSYVIPPGFTISMDNYAISHDEAIFPDSHSFKPERWLNSDIAPDGKPLRSYMVSFGRGTRQCIGMPLALAEMYIVMANLYRKFEFDLYETDRSAVDCASDAFAPRPKPGTLGVRAFVK</sequence>
<evidence type="ECO:0000256" key="10">
    <source>
        <dbReference type="ARBA" id="ARBA00023033"/>
    </source>
</evidence>
<reference evidence="15" key="1">
    <citation type="submission" date="2021-03" db="EMBL/GenBank/DDBJ databases">
        <authorList>
            <person name="Tagirdzhanova G."/>
        </authorList>
    </citation>
    <scope>NUCLEOTIDE SEQUENCE</scope>
</reference>
<dbReference type="GO" id="GO:0016705">
    <property type="term" value="F:oxidoreductase activity, acting on paired donors, with incorporation or reduction of molecular oxygen"/>
    <property type="evidence" value="ECO:0007669"/>
    <property type="project" value="InterPro"/>
</dbReference>
<evidence type="ECO:0000256" key="9">
    <source>
        <dbReference type="ARBA" id="ARBA00023004"/>
    </source>
</evidence>
<dbReference type="CDD" id="cd11062">
    <property type="entry name" value="CYP58-like"/>
    <property type="match status" value="1"/>
</dbReference>
<keyword evidence="6 12" id="KW-0479">Metal-binding</keyword>
<proteinExistence type="inferred from homology"/>
<dbReference type="OrthoDB" id="3945418at2759"/>
<feature type="binding site" description="axial binding residue" evidence="12">
    <location>
        <position position="454"/>
    </location>
    <ligand>
        <name>heme</name>
        <dbReference type="ChEBI" id="CHEBI:30413"/>
    </ligand>
    <ligandPart>
        <name>Fe</name>
        <dbReference type="ChEBI" id="CHEBI:18248"/>
    </ligandPart>
</feature>
<keyword evidence="9 12" id="KW-0408">Iron</keyword>
<evidence type="ECO:0000256" key="12">
    <source>
        <dbReference type="PIRSR" id="PIRSR602401-1"/>
    </source>
</evidence>
<evidence type="ECO:0008006" key="17">
    <source>
        <dbReference type="Google" id="ProtNLM"/>
    </source>
</evidence>